<feature type="region of interest" description="Disordered" evidence="11">
    <location>
        <begin position="67"/>
        <end position="130"/>
    </location>
</feature>
<comment type="caution">
    <text evidence="13">The sequence shown here is derived from an EMBL/GenBank/DDBJ whole genome shotgun (WGS) entry which is preliminary data.</text>
</comment>
<keyword evidence="14" id="KW-1185">Reference proteome</keyword>
<feature type="transmembrane region" description="Helical" evidence="12">
    <location>
        <begin position="157"/>
        <end position="177"/>
    </location>
</feature>
<evidence type="ECO:0000256" key="12">
    <source>
        <dbReference type="SAM" id="Phobius"/>
    </source>
</evidence>
<dbReference type="GO" id="GO:0000139">
    <property type="term" value="C:Golgi membrane"/>
    <property type="evidence" value="ECO:0007669"/>
    <property type="project" value="UniProtKB-SubCell"/>
</dbReference>
<keyword evidence="3" id="KW-0328">Glycosyltransferase</keyword>
<sequence length="565" mass="65011">MHVCPPTCTSAPNRLHLVRVLLPLGQTPLYHLPRYQCCCLLTPHREGHTFSPLAMVELNDPTHKLPRFLHSPNADLSSSTRTHTSNSSHDRPDLYKSSSLINKAHLSNGDTRPPSTKPHSSNGDNNRAKTHSLHADLNRPRLFSKLPWLWLPFKRKFFILSSFLVLLVLAFVVFPTARVYPALKHPFLVRPNEALSFPLLHFFHRRQLNQTILALAKVDLGEHAERMKVNSILDGTWSRPSAQSRYSFLHDRYRHDDHYSDRLYERRRPSRLRDQRLPIQLSSPRYAPFWAQFRSSLRMWVQNKHYDPHIMARLLNTVKDPIDKHYMKKPNHTVALGKPYKTCAVVGNSGILLNQSHGSLIDRHDMVMRLNNARISGFEQHVGSKTTLSFVNSNILHTCARRSGCYCHPYGKDVPIVMYICQVVHLMDVAMCSSTQQAPIIVTDARFDTLCARIVKYYSLKRFVETTGRRLEDWSDTHEGPLFHYSSGMQAVLLAVGVCEKVSIFGFGKSERSKHHYHTSQKAELRLHDYGAEYDFYTDLVIQNAQLIPFLNEAGFSLPSVHIYW</sequence>
<evidence type="ECO:0000313" key="13">
    <source>
        <dbReference type="EMBL" id="KAI5068709.1"/>
    </source>
</evidence>
<comment type="similarity">
    <text evidence="2">Belongs to the glycosyltransferase 29 family.</text>
</comment>
<keyword evidence="7 12" id="KW-1133">Transmembrane helix</keyword>
<protein>
    <submittedName>
        <fullName evidence="13">Uncharacterized protein</fullName>
    </submittedName>
</protein>
<dbReference type="EMBL" id="JABFUD020000016">
    <property type="protein sequence ID" value="KAI5068709.1"/>
    <property type="molecule type" value="Genomic_DNA"/>
</dbReference>
<evidence type="ECO:0000256" key="6">
    <source>
        <dbReference type="ARBA" id="ARBA00022968"/>
    </source>
</evidence>
<evidence type="ECO:0000256" key="5">
    <source>
        <dbReference type="ARBA" id="ARBA00022692"/>
    </source>
</evidence>
<organism evidence="13 14">
    <name type="scientific">Adiantum capillus-veneris</name>
    <name type="common">Maidenhair fern</name>
    <dbReference type="NCBI Taxonomy" id="13818"/>
    <lineage>
        <taxon>Eukaryota</taxon>
        <taxon>Viridiplantae</taxon>
        <taxon>Streptophyta</taxon>
        <taxon>Embryophyta</taxon>
        <taxon>Tracheophyta</taxon>
        <taxon>Polypodiopsida</taxon>
        <taxon>Polypodiidae</taxon>
        <taxon>Polypodiales</taxon>
        <taxon>Pteridineae</taxon>
        <taxon>Pteridaceae</taxon>
        <taxon>Vittarioideae</taxon>
        <taxon>Adiantum</taxon>
    </lineage>
</organism>
<dbReference type="PANTHER" id="PTHR46779:SF1">
    <property type="entry name" value="BETA-1,6-GALACTOSYLTRANSFERASE GALT29A"/>
    <property type="match status" value="1"/>
</dbReference>
<dbReference type="Pfam" id="PF00777">
    <property type="entry name" value="Glyco_transf_29"/>
    <property type="match status" value="1"/>
</dbReference>
<keyword evidence="8" id="KW-0333">Golgi apparatus</keyword>
<evidence type="ECO:0000256" key="10">
    <source>
        <dbReference type="ARBA" id="ARBA00023180"/>
    </source>
</evidence>
<dbReference type="PANTHER" id="PTHR46779">
    <property type="entry name" value="BETA-1,6-GALACTOSYLTRANSFERASE GALT29A"/>
    <property type="match status" value="1"/>
</dbReference>
<evidence type="ECO:0000256" key="9">
    <source>
        <dbReference type="ARBA" id="ARBA00023136"/>
    </source>
</evidence>
<dbReference type="InterPro" id="IPR038578">
    <property type="entry name" value="GT29-like_sf"/>
</dbReference>
<dbReference type="OrthoDB" id="10264956at2759"/>
<dbReference type="InterPro" id="IPR001675">
    <property type="entry name" value="Glyco_trans_29"/>
</dbReference>
<keyword evidence="5 12" id="KW-0812">Transmembrane</keyword>
<dbReference type="GO" id="GO:0008373">
    <property type="term" value="F:sialyltransferase activity"/>
    <property type="evidence" value="ECO:0007669"/>
    <property type="project" value="InterPro"/>
</dbReference>
<keyword evidence="6" id="KW-0735">Signal-anchor</keyword>
<gene>
    <name evidence="13" type="ORF">GOP47_0017054</name>
</gene>
<evidence type="ECO:0000256" key="11">
    <source>
        <dbReference type="SAM" id="MobiDB-lite"/>
    </source>
</evidence>
<evidence type="ECO:0000256" key="1">
    <source>
        <dbReference type="ARBA" id="ARBA00004323"/>
    </source>
</evidence>
<feature type="compositionally biased region" description="Polar residues" evidence="11">
    <location>
        <begin position="108"/>
        <end position="125"/>
    </location>
</feature>
<evidence type="ECO:0000313" key="14">
    <source>
        <dbReference type="Proteomes" id="UP000886520"/>
    </source>
</evidence>
<evidence type="ECO:0000256" key="4">
    <source>
        <dbReference type="ARBA" id="ARBA00022679"/>
    </source>
</evidence>
<dbReference type="CDD" id="cd19952">
    <property type="entry name" value="GT29"/>
    <property type="match status" value="1"/>
</dbReference>
<keyword evidence="9 12" id="KW-0472">Membrane</keyword>
<accession>A0A9D4ZB94</accession>
<comment type="subcellular location">
    <subcellularLocation>
        <location evidence="1">Golgi apparatus membrane</location>
        <topology evidence="1">Single-pass type II membrane protein</topology>
    </subcellularLocation>
</comment>
<dbReference type="Gene3D" id="3.90.1480.20">
    <property type="entry name" value="Glycosyl transferase family 29"/>
    <property type="match status" value="1"/>
</dbReference>
<evidence type="ECO:0000256" key="8">
    <source>
        <dbReference type="ARBA" id="ARBA00023034"/>
    </source>
</evidence>
<proteinExistence type="inferred from homology"/>
<dbReference type="AlphaFoldDB" id="A0A9D4ZB94"/>
<evidence type="ECO:0000256" key="3">
    <source>
        <dbReference type="ARBA" id="ARBA00022676"/>
    </source>
</evidence>
<evidence type="ECO:0000256" key="2">
    <source>
        <dbReference type="ARBA" id="ARBA00006003"/>
    </source>
</evidence>
<keyword evidence="10" id="KW-0325">Glycoprotein</keyword>
<keyword evidence="4" id="KW-0808">Transferase</keyword>
<name>A0A9D4ZB94_ADICA</name>
<evidence type="ECO:0000256" key="7">
    <source>
        <dbReference type="ARBA" id="ARBA00022989"/>
    </source>
</evidence>
<dbReference type="Proteomes" id="UP000886520">
    <property type="component" value="Chromosome 16"/>
</dbReference>
<feature type="compositionally biased region" description="Low complexity" evidence="11">
    <location>
        <begin position="77"/>
        <end position="87"/>
    </location>
</feature>
<reference evidence="13" key="1">
    <citation type="submission" date="2021-01" db="EMBL/GenBank/DDBJ databases">
        <title>Adiantum capillus-veneris genome.</title>
        <authorList>
            <person name="Fang Y."/>
            <person name="Liao Q."/>
        </authorList>
    </citation>
    <scope>NUCLEOTIDE SEQUENCE</scope>
    <source>
        <strain evidence="13">H3</strain>
        <tissue evidence="13">Leaf</tissue>
    </source>
</reference>